<accession>A0A8H5CTD4</accession>
<dbReference type="AlphaFoldDB" id="A0A8H5CTD4"/>
<evidence type="ECO:0000313" key="1">
    <source>
        <dbReference type="EMBL" id="KAF5347612.1"/>
    </source>
</evidence>
<protein>
    <submittedName>
        <fullName evidence="1">Uncharacterized protein</fullName>
    </submittedName>
</protein>
<keyword evidence="2" id="KW-1185">Reference proteome</keyword>
<sequence length="123" mass="14124">MGYRRVWVITNMGYHRDNSPPAFYLIQGHSVPDPWHTQLRRHSHSLLWEQPFSQDQNYIRNHHRSLGLDPIPWATEAPAVFQDYTPPPLPSGIPPHTVYHSGNHDFFYQSVLVTAAGAVAPLF</sequence>
<comment type="caution">
    <text evidence="1">The sequence shown here is derived from an EMBL/GenBank/DDBJ whole genome shotgun (WGS) entry which is preliminary data.</text>
</comment>
<reference evidence="1 2" key="1">
    <citation type="journal article" date="2020" name="ISME J.">
        <title>Uncovering the hidden diversity of litter-decomposition mechanisms in mushroom-forming fungi.</title>
        <authorList>
            <person name="Floudas D."/>
            <person name="Bentzer J."/>
            <person name="Ahren D."/>
            <person name="Johansson T."/>
            <person name="Persson P."/>
            <person name="Tunlid A."/>
        </authorList>
    </citation>
    <scope>NUCLEOTIDE SEQUENCE [LARGE SCALE GENOMIC DNA]</scope>
    <source>
        <strain evidence="1 2">CBS 146.42</strain>
    </source>
</reference>
<proteinExistence type="predicted"/>
<dbReference type="Proteomes" id="UP000559027">
    <property type="component" value="Unassembled WGS sequence"/>
</dbReference>
<gene>
    <name evidence="1" type="ORF">D9756_010642</name>
</gene>
<name>A0A8H5CTD4_9AGAR</name>
<organism evidence="1 2">
    <name type="scientific">Leucocoprinus leucothites</name>
    <dbReference type="NCBI Taxonomy" id="201217"/>
    <lineage>
        <taxon>Eukaryota</taxon>
        <taxon>Fungi</taxon>
        <taxon>Dikarya</taxon>
        <taxon>Basidiomycota</taxon>
        <taxon>Agaricomycotina</taxon>
        <taxon>Agaricomycetes</taxon>
        <taxon>Agaricomycetidae</taxon>
        <taxon>Agaricales</taxon>
        <taxon>Agaricineae</taxon>
        <taxon>Agaricaceae</taxon>
        <taxon>Leucocoprinus</taxon>
    </lineage>
</organism>
<dbReference type="EMBL" id="JAACJO010000024">
    <property type="protein sequence ID" value="KAF5347612.1"/>
    <property type="molecule type" value="Genomic_DNA"/>
</dbReference>
<evidence type="ECO:0000313" key="2">
    <source>
        <dbReference type="Proteomes" id="UP000559027"/>
    </source>
</evidence>